<dbReference type="InterPro" id="IPR036097">
    <property type="entry name" value="HisK_dim/P_sf"/>
</dbReference>
<evidence type="ECO:0000256" key="2">
    <source>
        <dbReference type="ARBA" id="ARBA00004236"/>
    </source>
</evidence>
<dbReference type="GeneID" id="97994833"/>
<dbReference type="RefSeq" id="WP_117141823.1">
    <property type="nucleotide sequence ID" value="NZ_CAKXKJ010000001.1"/>
</dbReference>
<evidence type="ECO:0000256" key="10">
    <source>
        <dbReference type="ARBA" id="ARBA00023012"/>
    </source>
</evidence>
<dbReference type="Gene3D" id="1.10.287.130">
    <property type="match status" value="1"/>
</dbReference>
<feature type="coiled-coil region" evidence="12">
    <location>
        <begin position="39"/>
        <end position="66"/>
    </location>
</feature>
<feature type="domain" description="Histidine kinase" evidence="13">
    <location>
        <begin position="66"/>
        <end position="282"/>
    </location>
</feature>
<accession>A0A3E2B544</accession>
<dbReference type="Proteomes" id="UP000260649">
    <property type="component" value="Unassembled WGS sequence"/>
</dbReference>
<dbReference type="Pfam" id="PF02518">
    <property type="entry name" value="HATPase_c"/>
    <property type="match status" value="1"/>
</dbReference>
<dbReference type="InterPro" id="IPR003661">
    <property type="entry name" value="HisK_dim/P_dom"/>
</dbReference>
<evidence type="ECO:0000256" key="6">
    <source>
        <dbReference type="ARBA" id="ARBA00022679"/>
    </source>
</evidence>
<evidence type="ECO:0000313" key="14">
    <source>
        <dbReference type="EMBL" id="RFT07091.1"/>
    </source>
</evidence>
<dbReference type="Gene3D" id="3.30.565.10">
    <property type="entry name" value="Histidine kinase-like ATPase, C-terminal domain"/>
    <property type="match status" value="1"/>
</dbReference>
<dbReference type="SMART" id="SM00387">
    <property type="entry name" value="HATPase_c"/>
    <property type="match status" value="1"/>
</dbReference>
<dbReference type="CDD" id="cd00075">
    <property type="entry name" value="HATPase"/>
    <property type="match status" value="1"/>
</dbReference>
<sequence length="287" mass="31777">MPNPMKTLLPLAAGLVLGTWFAKRPVPPQARTLCPPAGQAGIRRQMEQLKREYEKQDRMRRDFTANVSHELKTPLTSISGYAEIIREGMVKSEDVGRFAGKIYEEAQRLITLVEDILNLSHLDEGAPGQERRQGIDLYALCERAVASLAEAARQRGIAISLTGSRQRVDGAEKLLAEIIFNLCDNAIKYNQENGHVAVSVTREGDRVVLTVQDTGIGIPPGETDRVFERFYRVDKSHSKEIGGTGLGLSIVKHAAAYHDAKIQLDSQLGRGTRVRVLFPLSQREAQP</sequence>
<dbReference type="FunFam" id="1.10.287.130:FF:000008">
    <property type="entry name" value="Two-component sensor histidine kinase"/>
    <property type="match status" value="1"/>
</dbReference>
<keyword evidence="12" id="KW-0175">Coiled coil</keyword>
<dbReference type="AlphaFoldDB" id="A0A3E2B544"/>
<dbReference type="SMART" id="SM00388">
    <property type="entry name" value="HisKA"/>
    <property type="match status" value="1"/>
</dbReference>
<dbReference type="OrthoDB" id="9813151at2"/>
<dbReference type="PRINTS" id="PR00344">
    <property type="entry name" value="BCTRLSENSOR"/>
</dbReference>
<keyword evidence="11" id="KW-0472">Membrane</keyword>
<reference evidence="14 15" key="1">
    <citation type="submission" date="2018-07" db="EMBL/GenBank/DDBJ databases">
        <title>GABA Modulating Bacteria of the Human Gut Microbiota.</title>
        <authorList>
            <person name="Strandwitz P."/>
            <person name="Kim K.H."/>
            <person name="Terekhova D."/>
            <person name="Liu J.K."/>
            <person name="Sharma A."/>
            <person name="Levering J."/>
            <person name="Mcdonald D."/>
            <person name="Dietrich D."/>
            <person name="Ramadhar T.R."/>
            <person name="Lekbua A."/>
            <person name="Mroue N."/>
            <person name="Liston C."/>
            <person name="Stewart E.J."/>
            <person name="Dubin M.J."/>
            <person name="Zengler K."/>
            <person name="Knight R."/>
            <person name="Gilbert J.A."/>
            <person name="Clardy J."/>
            <person name="Lewis K."/>
        </authorList>
    </citation>
    <scope>NUCLEOTIDE SEQUENCE [LARGE SCALE GENOMIC DNA]</scope>
    <source>
        <strain evidence="14 15">KLE1738</strain>
    </source>
</reference>
<comment type="subcellular location">
    <subcellularLocation>
        <location evidence="2">Cell membrane</location>
    </subcellularLocation>
</comment>
<dbReference type="GO" id="GO:0005886">
    <property type="term" value="C:plasma membrane"/>
    <property type="evidence" value="ECO:0007669"/>
    <property type="project" value="UniProtKB-SubCell"/>
</dbReference>
<gene>
    <name evidence="14" type="ORF">DV520_03635</name>
</gene>
<dbReference type="InterPro" id="IPR050351">
    <property type="entry name" value="BphY/WalK/GraS-like"/>
</dbReference>
<proteinExistence type="predicted"/>
<evidence type="ECO:0000256" key="3">
    <source>
        <dbReference type="ARBA" id="ARBA00012438"/>
    </source>
</evidence>
<keyword evidence="5" id="KW-0597">Phosphoprotein</keyword>
<evidence type="ECO:0000256" key="4">
    <source>
        <dbReference type="ARBA" id="ARBA00022475"/>
    </source>
</evidence>
<keyword evidence="10" id="KW-0902">Two-component regulatory system</keyword>
<keyword evidence="4" id="KW-1003">Cell membrane</keyword>
<keyword evidence="8" id="KW-0418">Kinase</keyword>
<dbReference type="EMBL" id="QQRQ01000004">
    <property type="protein sequence ID" value="RFT07091.1"/>
    <property type="molecule type" value="Genomic_DNA"/>
</dbReference>
<dbReference type="PANTHER" id="PTHR45453">
    <property type="entry name" value="PHOSPHATE REGULON SENSOR PROTEIN PHOR"/>
    <property type="match status" value="1"/>
</dbReference>
<evidence type="ECO:0000313" key="15">
    <source>
        <dbReference type="Proteomes" id="UP000260649"/>
    </source>
</evidence>
<comment type="catalytic activity">
    <reaction evidence="1">
        <text>ATP + protein L-histidine = ADP + protein N-phospho-L-histidine.</text>
        <dbReference type="EC" id="2.7.13.3"/>
    </reaction>
</comment>
<protein>
    <recommendedName>
        <fullName evidence="3">histidine kinase</fullName>
        <ecNumber evidence="3">2.7.13.3</ecNumber>
    </recommendedName>
</protein>
<dbReference type="CDD" id="cd00082">
    <property type="entry name" value="HisKA"/>
    <property type="match status" value="1"/>
</dbReference>
<evidence type="ECO:0000256" key="8">
    <source>
        <dbReference type="ARBA" id="ARBA00022777"/>
    </source>
</evidence>
<dbReference type="Pfam" id="PF00512">
    <property type="entry name" value="HisKA"/>
    <property type="match status" value="1"/>
</dbReference>
<dbReference type="GO" id="GO:0005524">
    <property type="term" value="F:ATP binding"/>
    <property type="evidence" value="ECO:0007669"/>
    <property type="project" value="UniProtKB-KW"/>
</dbReference>
<dbReference type="InterPro" id="IPR036890">
    <property type="entry name" value="HATPase_C_sf"/>
</dbReference>
<evidence type="ECO:0000256" key="5">
    <source>
        <dbReference type="ARBA" id="ARBA00022553"/>
    </source>
</evidence>
<dbReference type="SUPFAM" id="SSF55874">
    <property type="entry name" value="ATPase domain of HSP90 chaperone/DNA topoisomerase II/histidine kinase"/>
    <property type="match status" value="1"/>
</dbReference>
<evidence type="ECO:0000256" key="7">
    <source>
        <dbReference type="ARBA" id="ARBA00022741"/>
    </source>
</evidence>
<evidence type="ECO:0000256" key="9">
    <source>
        <dbReference type="ARBA" id="ARBA00022840"/>
    </source>
</evidence>
<dbReference type="PANTHER" id="PTHR45453:SF1">
    <property type="entry name" value="PHOSPHATE REGULON SENSOR PROTEIN PHOR"/>
    <property type="match status" value="1"/>
</dbReference>
<organism evidence="14 15">
    <name type="scientific">Evtepia gabavorous</name>
    <dbReference type="NCBI Taxonomy" id="2211183"/>
    <lineage>
        <taxon>Bacteria</taxon>
        <taxon>Bacillati</taxon>
        <taxon>Bacillota</taxon>
        <taxon>Clostridia</taxon>
        <taxon>Eubacteriales</taxon>
        <taxon>Evtepia</taxon>
    </lineage>
</organism>
<evidence type="ECO:0000256" key="12">
    <source>
        <dbReference type="SAM" id="Coils"/>
    </source>
</evidence>
<keyword evidence="15" id="KW-1185">Reference proteome</keyword>
<comment type="caution">
    <text evidence="14">The sequence shown here is derived from an EMBL/GenBank/DDBJ whole genome shotgun (WGS) entry which is preliminary data.</text>
</comment>
<dbReference type="InterPro" id="IPR004358">
    <property type="entry name" value="Sig_transdc_His_kin-like_C"/>
</dbReference>
<keyword evidence="9" id="KW-0067">ATP-binding</keyword>
<dbReference type="InterPro" id="IPR003594">
    <property type="entry name" value="HATPase_dom"/>
</dbReference>
<dbReference type="GO" id="GO:0004721">
    <property type="term" value="F:phosphoprotein phosphatase activity"/>
    <property type="evidence" value="ECO:0007669"/>
    <property type="project" value="TreeGrafter"/>
</dbReference>
<keyword evidence="7" id="KW-0547">Nucleotide-binding</keyword>
<name>A0A3E2B544_9FIRM</name>
<dbReference type="SUPFAM" id="SSF47384">
    <property type="entry name" value="Homodimeric domain of signal transducing histidine kinase"/>
    <property type="match status" value="1"/>
</dbReference>
<dbReference type="EC" id="2.7.13.3" evidence="3"/>
<dbReference type="GO" id="GO:0016036">
    <property type="term" value="P:cellular response to phosphate starvation"/>
    <property type="evidence" value="ECO:0007669"/>
    <property type="project" value="TreeGrafter"/>
</dbReference>
<dbReference type="FunFam" id="3.30.565.10:FF:000006">
    <property type="entry name" value="Sensor histidine kinase WalK"/>
    <property type="match status" value="1"/>
</dbReference>
<evidence type="ECO:0000256" key="11">
    <source>
        <dbReference type="ARBA" id="ARBA00023136"/>
    </source>
</evidence>
<dbReference type="GO" id="GO:0000155">
    <property type="term" value="F:phosphorelay sensor kinase activity"/>
    <property type="evidence" value="ECO:0007669"/>
    <property type="project" value="InterPro"/>
</dbReference>
<keyword evidence="6" id="KW-0808">Transferase</keyword>
<dbReference type="InterPro" id="IPR005467">
    <property type="entry name" value="His_kinase_dom"/>
</dbReference>
<dbReference type="PROSITE" id="PS50109">
    <property type="entry name" value="HIS_KIN"/>
    <property type="match status" value="1"/>
</dbReference>
<evidence type="ECO:0000259" key="13">
    <source>
        <dbReference type="PROSITE" id="PS50109"/>
    </source>
</evidence>
<evidence type="ECO:0000256" key="1">
    <source>
        <dbReference type="ARBA" id="ARBA00000085"/>
    </source>
</evidence>